<evidence type="ECO:0000313" key="14">
    <source>
        <dbReference type="Proteomes" id="UP000317494"/>
    </source>
</evidence>
<dbReference type="VEuPathDB" id="FungiDB:SeMB42_g02985"/>
<keyword evidence="8 10" id="KW-0472">Membrane</keyword>
<organism evidence="12 14">
    <name type="scientific">Synchytrium endobioticum</name>
    <dbReference type="NCBI Taxonomy" id="286115"/>
    <lineage>
        <taxon>Eukaryota</taxon>
        <taxon>Fungi</taxon>
        <taxon>Fungi incertae sedis</taxon>
        <taxon>Chytridiomycota</taxon>
        <taxon>Chytridiomycota incertae sedis</taxon>
        <taxon>Chytridiomycetes</taxon>
        <taxon>Synchytriales</taxon>
        <taxon>Synchytriaceae</taxon>
        <taxon>Synchytrium</taxon>
    </lineage>
</organism>
<dbReference type="SMART" id="SM00665">
    <property type="entry name" value="B561"/>
    <property type="match status" value="1"/>
</dbReference>
<feature type="region of interest" description="Disordered" evidence="9">
    <location>
        <begin position="941"/>
        <end position="972"/>
    </location>
</feature>
<name>A0A507DAH9_9FUNG</name>
<dbReference type="InterPro" id="IPR006593">
    <property type="entry name" value="Cyt_b561/ferric_Rdtase_TM"/>
</dbReference>
<evidence type="ECO:0000313" key="15">
    <source>
        <dbReference type="Proteomes" id="UP000320475"/>
    </source>
</evidence>
<reference evidence="14 15" key="1">
    <citation type="journal article" date="2019" name="Sci. Rep.">
        <title>Comparative genomics of chytrid fungi reveal insights into the obligate biotrophic and pathogenic lifestyle of Synchytrium endobioticum.</title>
        <authorList>
            <person name="van de Vossenberg B.T.L.H."/>
            <person name="Warris S."/>
            <person name="Nguyen H.D.T."/>
            <person name="van Gent-Pelzer M.P.E."/>
            <person name="Joly D.L."/>
            <person name="van de Geest H.C."/>
            <person name="Bonants P.J.M."/>
            <person name="Smith D.S."/>
            <person name="Levesque C.A."/>
            <person name="van der Lee T.A.J."/>
        </authorList>
    </citation>
    <scope>NUCLEOTIDE SEQUENCE [LARGE SCALE GENOMIC DNA]</scope>
    <source>
        <strain evidence="13 15">LEV6574</strain>
        <strain evidence="12 14">MB42</strain>
    </source>
</reference>
<feature type="compositionally biased region" description="Polar residues" evidence="9">
    <location>
        <begin position="1151"/>
        <end position="1165"/>
    </location>
</feature>
<evidence type="ECO:0000256" key="1">
    <source>
        <dbReference type="ARBA" id="ARBA00004370"/>
    </source>
</evidence>
<keyword evidence="2" id="KW-0880">Kelch repeat</keyword>
<keyword evidence="6" id="KW-0249">Electron transport</keyword>
<feature type="compositionally biased region" description="Low complexity" evidence="9">
    <location>
        <begin position="1090"/>
        <end position="1101"/>
    </location>
</feature>
<feature type="compositionally biased region" description="Polar residues" evidence="9">
    <location>
        <begin position="1102"/>
        <end position="1114"/>
    </location>
</feature>
<dbReference type="EMBL" id="QEAM01000041">
    <property type="protein sequence ID" value="TPX49017.1"/>
    <property type="molecule type" value="Genomic_DNA"/>
</dbReference>
<evidence type="ECO:0000313" key="12">
    <source>
        <dbReference type="EMBL" id="TPX48486.1"/>
    </source>
</evidence>
<feature type="domain" description="Cytochrome b561" evidence="11">
    <location>
        <begin position="475"/>
        <end position="583"/>
    </location>
</feature>
<comment type="subcellular location">
    <subcellularLocation>
        <location evidence="1">Membrane</location>
    </subcellularLocation>
</comment>
<keyword evidence="5" id="KW-0677">Repeat</keyword>
<feature type="compositionally biased region" description="Polar residues" evidence="9">
    <location>
        <begin position="1079"/>
        <end position="1089"/>
    </location>
</feature>
<dbReference type="Pfam" id="PF24681">
    <property type="entry name" value="Kelch_KLHDC2_KLHL20_DRC7"/>
    <property type="match status" value="1"/>
</dbReference>
<dbReference type="Proteomes" id="UP000317494">
    <property type="component" value="Unassembled WGS sequence"/>
</dbReference>
<evidence type="ECO:0000256" key="8">
    <source>
        <dbReference type="ARBA" id="ARBA00023136"/>
    </source>
</evidence>
<evidence type="ECO:0000256" key="4">
    <source>
        <dbReference type="ARBA" id="ARBA00022692"/>
    </source>
</evidence>
<evidence type="ECO:0000256" key="5">
    <source>
        <dbReference type="ARBA" id="ARBA00022737"/>
    </source>
</evidence>
<dbReference type="AlphaFoldDB" id="A0A507DAH9"/>
<feature type="compositionally biased region" description="Low complexity" evidence="9">
    <location>
        <begin position="1168"/>
        <end position="1190"/>
    </location>
</feature>
<dbReference type="Gene3D" id="2.120.10.80">
    <property type="entry name" value="Kelch-type beta propeller"/>
    <property type="match status" value="2"/>
</dbReference>
<dbReference type="Gene3D" id="1.20.120.1770">
    <property type="match status" value="1"/>
</dbReference>
<keyword evidence="4 10" id="KW-0812">Transmembrane</keyword>
<dbReference type="PANTHER" id="PTHR46093:SF18">
    <property type="entry name" value="FIBRONECTIN TYPE-III DOMAIN-CONTAINING PROTEIN"/>
    <property type="match status" value="1"/>
</dbReference>
<dbReference type="STRING" id="286115.A0A507DAH9"/>
<keyword evidence="3" id="KW-0813">Transport</keyword>
<evidence type="ECO:0000256" key="6">
    <source>
        <dbReference type="ARBA" id="ARBA00022982"/>
    </source>
</evidence>
<evidence type="ECO:0000256" key="3">
    <source>
        <dbReference type="ARBA" id="ARBA00022448"/>
    </source>
</evidence>
<evidence type="ECO:0000256" key="10">
    <source>
        <dbReference type="SAM" id="Phobius"/>
    </source>
</evidence>
<feature type="transmembrane region" description="Helical" evidence="10">
    <location>
        <begin position="727"/>
        <end position="750"/>
    </location>
</feature>
<feature type="compositionally biased region" description="Polar residues" evidence="9">
    <location>
        <begin position="1128"/>
        <end position="1141"/>
    </location>
</feature>
<feature type="compositionally biased region" description="Polar residues" evidence="9">
    <location>
        <begin position="945"/>
        <end position="957"/>
    </location>
</feature>
<evidence type="ECO:0000313" key="13">
    <source>
        <dbReference type="EMBL" id="TPX49017.1"/>
    </source>
</evidence>
<evidence type="ECO:0000256" key="2">
    <source>
        <dbReference type="ARBA" id="ARBA00022441"/>
    </source>
</evidence>
<dbReference type="GO" id="GO:0016020">
    <property type="term" value="C:membrane"/>
    <property type="evidence" value="ECO:0007669"/>
    <property type="project" value="UniProtKB-SubCell"/>
</dbReference>
<evidence type="ECO:0000256" key="9">
    <source>
        <dbReference type="SAM" id="MobiDB-lite"/>
    </source>
</evidence>
<feature type="transmembrane region" description="Helical" evidence="10">
    <location>
        <begin position="506"/>
        <end position="531"/>
    </location>
</feature>
<dbReference type="PANTHER" id="PTHR46093">
    <property type="entry name" value="ACYL-COA-BINDING DOMAIN-CONTAINING PROTEIN 5"/>
    <property type="match status" value="1"/>
</dbReference>
<dbReference type="EMBL" id="QEAN01000099">
    <property type="protein sequence ID" value="TPX48486.1"/>
    <property type="molecule type" value="Genomic_DNA"/>
</dbReference>
<feature type="compositionally biased region" description="Acidic residues" evidence="9">
    <location>
        <begin position="1213"/>
        <end position="1228"/>
    </location>
</feature>
<feature type="transmembrane region" description="Helical" evidence="10">
    <location>
        <begin position="473"/>
        <end position="494"/>
    </location>
</feature>
<gene>
    <name evidence="13" type="ORF">SeLEV6574_g01706</name>
    <name evidence="12" type="ORF">SeMB42_g02985</name>
</gene>
<feature type="region of interest" description="Disordered" evidence="9">
    <location>
        <begin position="1079"/>
        <end position="1228"/>
    </location>
</feature>
<proteinExistence type="predicted"/>
<protein>
    <recommendedName>
        <fullName evidence="11">Cytochrome b561 domain-containing protein</fullName>
    </recommendedName>
</protein>
<feature type="transmembrane region" description="Helical" evidence="10">
    <location>
        <begin position="543"/>
        <end position="561"/>
    </location>
</feature>
<evidence type="ECO:0000259" key="11">
    <source>
        <dbReference type="SMART" id="SM00665"/>
    </source>
</evidence>
<dbReference type="InterPro" id="IPR015915">
    <property type="entry name" value="Kelch-typ_b-propeller"/>
</dbReference>
<sequence>MTHDSCSPAPSVSVKSHLHCQHQIVTTSYSHPQRILHRLAWLTVLLLLLHPSSVIPVAYAKTTVPNLSWVSFSTNGSSPAPRSDFTMTYDWRRRLAYVYGGRASDGTILEDTWVLDVYNRRWRRPLGAASLTDPHPPARYAAVGGMDQPISQERDAMIVATGLGTTPDGQMLLYNDVWSFDLNFEIWTKLNATGKLPSPRYGAAGGIDASNRRNTNTTQFLIVSHGRGFRGTLNDAWILSLGGSTSGTNYAGLSASWKQISVTTRIVPPPRSSLASAVLPQHRLFIQGGCGDDPWALQIPGIAGTCPANEAYVMSVDPETVRGQWQLLTSSDCPGPQLDGAMARNPDSFSDSVILVGGDPGALFPQQPAGQFSIYDSASDGWGVAVGSLYPGTERYPSPRRGAGLVATDPTTNQNQADLIMFGGHCFDGSGASNEVWLLRPFSPASNLPGTSNVNSTNPDITPVACPMTPNLVVVHGVLMLLAFGIFIPLGAAFARYLPRGARYRIYVHGTLQSLGVTLGLVGLCLAILMIGPARHAAVPHAWFGLLVLAGAVFLPCYAFFRPEVSPPTFKGSKKPLSSSKAYRHYVDQPPPGVRFTNQRRRHHAQDTVVMPGFRAPGAHAYLDEVSTDQPASCQRPTPRHQVPAPLHHREGISHLHKARHQNTPLQSNEPYSLYASSGSVAALINHRPLPMEDCCQTVMNAQTEEEEFDVDEHTQKQWKALARWTSVHIVVGSCTVILGLGNVALGIALIPDASQQFLGPYLGYLSLLLMLFFTAEWFRHRGNPDSSVYSLYTRRAEYRVYLQNRWSDTCQIIAAFRRGGWKEALNVRKAIIQSTKLQSEEDLQLRPLNGSTGAVLCKDPEIAPLRNDSPSKVKLALTGDEEIPWGDMSLGYHAPSQSIITSSEASPIMNPGLCYPLGFSNDRNIHDVLALSRQAEVNTMGRPSVSNSGTGSSPASNVMPRLSHRHSDPELSDRFKEVGASMSTLMRKRYGQGPVVLNVNPSSSSVALVSPTIVVANPSQPPSELRPSLIAPPLVQEPSKLVSSSSIGPSELNGVTNVECLSVNRVSTEPNVIFAGTSNPNSILATRPSSSSSECSRGNSDLTPSSSMATDRSYNGVMDPKGKARVSGNSNSYITSQNTKLPPRIPVMVSNVSPTRSIRSSKLLSQPPRTTSSPTRPVSLFTNTNTNNNSANYKHHPPVISLPAHAPHQHDDDDEGLGSDIGSEDEA</sequence>
<keyword evidence="7 10" id="KW-1133">Transmembrane helix</keyword>
<dbReference type="CDD" id="cd08760">
    <property type="entry name" value="Cyt_b561_FRRS1_like"/>
    <property type="match status" value="1"/>
</dbReference>
<evidence type="ECO:0000256" key="7">
    <source>
        <dbReference type="ARBA" id="ARBA00022989"/>
    </source>
</evidence>
<accession>A0A507DAH9</accession>
<dbReference type="OrthoDB" id="2153684at2759"/>
<comment type="caution">
    <text evidence="12">The sequence shown here is derived from an EMBL/GenBank/DDBJ whole genome shotgun (WGS) entry which is preliminary data.</text>
</comment>
<dbReference type="SUPFAM" id="SSF117281">
    <property type="entry name" value="Kelch motif"/>
    <property type="match status" value="1"/>
</dbReference>
<dbReference type="Proteomes" id="UP000320475">
    <property type="component" value="Unassembled WGS sequence"/>
</dbReference>
<keyword evidence="14" id="KW-1185">Reference proteome</keyword>